<evidence type="ECO:0000313" key="1">
    <source>
        <dbReference type="EMBL" id="QKF84563.1"/>
    </source>
</evidence>
<organism evidence="1 2">
    <name type="scientific">Campylobacter ureolyticus</name>
    <dbReference type="NCBI Taxonomy" id="827"/>
    <lineage>
        <taxon>Bacteria</taxon>
        <taxon>Pseudomonadati</taxon>
        <taxon>Campylobacterota</taxon>
        <taxon>Epsilonproteobacteria</taxon>
        <taxon>Campylobacterales</taxon>
        <taxon>Campylobacteraceae</taxon>
        <taxon>Campylobacter</taxon>
    </lineage>
</organism>
<dbReference type="Proteomes" id="UP000509722">
    <property type="component" value="Chromosome"/>
</dbReference>
<proteinExistence type="predicted"/>
<protein>
    <recommendedName>
        <fullName evidence="3">DUF3168 domain-containing protein</fullName>
    </recommendedName>
</protein>
<gene>
    <name evidence="1" type="ORF">CURT_1085</name>
</gene>
<dbReference type="RefSeq" id="WP_018713761.1">
    <property type="nucleotide sequence ID" value="NZ_CP053832.1"/>
</dbReference>
<evidence type="ECO:0008006" key="3">
    <source>
        <dbReference type="Google" id="ProtNLM"/>
    </source>
</evidence>
<accession>A0AAE7JPK9</accession>
<sequence length="110" mass="12951">MMIINLVKYLKDNLGIEFYPEIAPKSAKSPCGVYNIINESERISVNLGSFQTDFFIQIDIYTTSYKEAQIFKEKLKNALFGFERPIIALNFKESFEYDEYRLICEFESFE</sequence>
<dbReference type="AlphaFoldDB" id="A0AAE7JPK9"/>
<reference evidence="1 2" key="1">
    <citation type="submission" date="2020-05" db="EMBL/GenBank/DDBJ databases">
        <title>Complete genome sequencing of Campylobacter and Arcobacter type strains.</title>
        <authorList>
            <person name="Miller W.G."/>
            <person name="Yee E."/>
        </authorList>
    </citation>
    <scope>NUCLEOTIDE SEQUENCE [LARGE SCALE GENOMIC DNA]</scope>
    <source>
        <strain evidence="1 2">LMG 6451</strain>
    </source>
</reference>
<dbReference type="EMBL" id="CP053832">
    <property type="protein sequence ID" value="QKF84563.1"/>
    <property type="molecule type" value="Genomic_DNA"/>
</dbReference>
<evidence type="ECO:0000313" key="2">
    <source>
        <dbReference type="Proteomes" id="UP000509722"/>
    </source>
</evidence>
<dbReference type="GeneID" id="77175990"/>
<name>A0AAE7JPK9_9BACT</name>